<evidence type="ECO:0000256" key="1">
    <source>
        <dbReference type="ARBA" id="ARBA00022443"/>
    </source>
</evidence>
<dbReference type="PROSITE" id="PS50018">
    <property type="entry name" value="RAS_GTPASE_ACTIV_2"/>
    <property type="match status" value="1"/>
</dbReference>
<evidence type="ECO:0000313" key="9">
    <source>
        <dbReference type="EMBL" id="KAJ6238162.1"/>
    </source>
</evidence>
<dbReference type="InterPro" id="IPR001452">
    <property type="entry name" value="SH3_domain"/>
</dbReference>
<gene>
    <name evidence="9" type="ORF">M0813_26129</name>
</gene>
<dbReference type="PANTHER" id="PTHR10194:SF60">
    <property type="entry name" value="RAS GTPASE-ACTIVATING PROTEIN RASKOL"/>
    <property type="match status" value="1"/>
</dbReference>
<feature type="domain" description="Ras-GAP" evidence="8">
    <location>
        <begin position="2288"/>
        <end position="2479"/>
    </location>
</feature>
<feature type="coiled-coil region" evidence="4">
    <location>
        <begin position="537"/>
        <end position="591"/>
    </location>
</feature>
<feature type="domain" description="SH3" evidence="6">
    <location>
        <begin position="1"/>
        <end position="61"/>
    </location>
</feature>
<feature type="region of interest" description="Disordered" evidence="5">
    <location>
        <begin position="1348"/>
        <end position="1383"/>
    </location>
</feature>
<dbReference type="PROSITE" id="PS50002">
    <property type="entry name" value="SH3"/>
    <property type="match status" value="3"/>
</dbReference>
<feature type="domain" description="SH3" evidence="6">
    <location>
        <begin position="992"/>
        <end position="1052"/>
    </location>
</feature>
<comment type="caution">
    <text evidence="9">The sequence shown here is derived from an EMBL/GenBank/DDBJ whole genome shotgun (WGS) entry which is preliminary data.</text>
</comment>
<feature type="compositionally biased region" description="Low complexity" evidence="5">
    <location>
        <begin position="1449"/>
        <end position="1470"/>
    </location>
</feature>
<feature type="domain" description="PH" evidence="7">
    <location>
        <begin position="1880"/>
        <end position="2012"/>
    </location>
</feature>
<dbReference type="Gene3D" id="2.30.29.30">
    <property type="entry name" value="Pleckstrin-homology domain (PH domain)/Phosphotyrosine-binding domain (PTB)"/>
    <property type="match status" value="4"/>
</dbReference>
<dbReference type="InterPro" id="IPR008936">
    <property type="entry name" value="Rho_GTPase_activation_prot"/>
</dbReference>
<dbReference type="InterPro" id="IPR001849">
    <property type="entry name" value="PH_domain"/>
</dbReference>
<dbReference type="Pfam" id="PF07653">
    <property type="entry name" value="SH3_2"/>
    <property type="match status" value="1"/>
</dbReference>
<dbReference type="InterPro" id="IPR039360">
    <property type="entry name" value="Ras_GTPase"/>
</dbReference>
<dbReference type="InterPro" id="IPR011993">
    <property type="entry name" value="PH-like_dom_sf"/>
</dbReference>
<evidence type="ECO:0000259" key="7">
    <source>
        <dbReference type="PROSITE" id="PS50003"/>
    </source>
</evidence>
<dbReference type="Pfam" id="PF00616">
    <property type="entry name" value="RasGAP"/>
    <property type="match status" value="1"/>
</dbReference>
<dbReference type="SMART" id="SM00326">
    <property type="entry name" value="SH3"/>
    <property type="match status" value="4"/>
</dbReference>
<keyword evidence="4" id="KW-0175">Coiled coil</keyword>
<protein>
    <submittedName>
        <fullName evidence="9">Ras gtpase-activating protein</fullName>
    </submittedName>
</protein>
<feature type="compositionally biased region" description="Low complexity" evidence="5">
    <location>
        <begin position="1956"/>
        <end position="1966"/>
    </location>
</feature>
<keyword evidence="1 3" id="KW-0728">SH3 domain</keyword>
<reference evidence="9" key="1">
    <citation type="submission" date="2022-08" db="EMBL/GenBank/DDBJ databases">
        <title>Novel sulfate-reducing endosymbionts in the free-living metamonad Anaeramoeba.</title>
        <authorList>
            <person name="Jerlstrom-Hultqvist J."/>
            <person name="Cepicka I."/>
            <person name="Gallot-Lavallee L."/>
            <person name="Salas-Leiva D."/>
            <person name="Curtis B.A."/>
            <person name="Zahonova K."/>
            <person name="Pipaliya S."/>
            <person name="Dacks J."/>
            <person name="Roger A.J."/>
        </authorList>
    </citation>
    <scope>NUCLEOTIDE SEQUENCE</scope>
    <source>
        <strain evidence="9">Schooner1</strain>
    </source>
</reference>
<feature type="compositionally biased region" description="Acidic residues" evidence="5">
    <location>
        <begin position="2106"/>
        <end position="2121"/>
    </location>
</feature>
<evidence type="ECO:0000256" key="3">
    <source>
        <dbReference type="PROSITE-ProRule" id="PRU00192"/>
    </source>
</evidence>
<dbReference type="PANTHER" id="PTHR10194">
    <property type="entry name" value="RAS GTPASE-ACTIVATING PROTEINS"/>
    <property type="match status" value="1"/>
</dbReference>
<dbReference type="CDD" id="cd00821">
    <property type="entry name" value="PH"/>
    <property type="match status" value="1"/>
</dbReference>
<accession>A0ABQ8XZY6</accession>
<evidence type="ECO:0000259" key="8">
    <source>
        <dbReference type="PROSITE" id="PS50018"/>
    </source>
</evidence>
<feature type="compositionally biased region" description="Low complexity" evidence="5">
    <location>
        <begin position="2094"/>
        <end position="2105"/>
    </location>
</feature>
<dbReference type="SMART" id="SM00323">
    <property type="entry name" value="RasGAP"/>
    <property type="match status" value="1"/>
</dbReference>
<evidence type="ECO:0000259" key="6">
    <source>
        <dbReference type="PROSITE" id="PS50002"/>
    </source>
</evidence>
<dbReference type="SUPFAM" id="SSF50729">
    <property type="entry name" value="PH domain-like"/>
    <property type="match status" value="6"/>
</dbReference>
<dbReference type="SUPFAM" id="SSF48350">
    <property type="entry name" value="GTPase activation domain, GAP"/>
    <property type="match status" value="1"/>
</dbReference>
<dbReference type="SUPFAM" id="SSF50044">
    <property type="entry name" value="SH3-domain"/>
    <property type="match status" value="3"/>
</dbReference>
<feature type="region of interest" description="Disordered" evidence="5">
    <location>
        <begin position="1449"/>
        <end position="1472"/>
    </location>
</feature>
<keyword evidence="2" id="KW-0343">GTPase activation</keyword>
<dbReference type="InterPro" id="IPR036028">
    <property type="entry name" value="SH3-like_dom_sf"/>
</dbReference>
<evidence type="ECO:0000256" key="4">
    <source>
        <dbReference type="SAM" id="Coils"/>
    </source>
</evidence>
<dbReference type="PROSITE" id="PS50003">
    <property type="entry name" value="PH_DOMAIN"/>
    <property type="match status" value="4"/>
</dbReference>
<dbReference type="Gene3D" id="1.10.506.10">
    <property type="entry name" value="GTPase Activation - p120gap, domain 1"/>
    <property type="match status" value="2"/>
</dbReference>
<feature type="domain" description="PH" evidence="7">
    <location>
        <begin position="141"/>
        <end position="244"/>
    </location>
</feature>
<feature type="domain" description="SH3" evidence="6">
    <location>
        <begin position="331"/>
        <end position="390"/>
    </location>
</feature>
<dbReference type="Gene3D" id="2.30.30.40">
    <property type="entry name" value="SH3 Domains"/>
    <property type="match status" value="2"/>
</dbReference>
<dbReference type="EMBL" id="JAOAOG010000233">
    <property type="protein sequence ID" value="KAJ6238162.1"/>
    <property type="molecule type" value="Genomic_DNA"/>
</dbReference>
<feature type="compositionally biased region" description="Low complexity" evidence="5">
    <location>
        <begin position="2122"/>
        <end position="2136"/>
    </location>
</feature>
<proteinExistence type="predicted"/>
<feature type="region of interest" description="Disordered" evidence="5">
    <location>
        <begin position="2064"/>
        <end position="2136"/>
    </location>
</feature>
<evidence type="ECO:0000256" key="5">
    <source>
        <dbReference type="SAM" id="MobiDB-lite"/>
    </source>
</evidence>
<evidence type="ECO:0000256" key="2">
    <source>
        <dbReference type="ARBA" id="ARBA00022468"/>
    </source>
</evidence>
<dbReference type="SMART" id="SM00233">
    <property type="entry name" value="PH"/>
    <property type="match status" value="6"/>
</dbReference>
<sequence length="2622" mass="311901">MTCLAKFDYFSKHRGVLNFLRNDLINLRENNDIKAKWYYGMNVRTGEEGIFPKIYVKIHQDSKLSYSSLPETTSFERHTVNSDSFRINSISLRKQISGIATNLKSNIQQLQMEQISKKPEKIVDSVVLNLNLLNGPTPLIPIFKNGFLYYSEKPGKWEEKWVVLFGNQLGIYKKKYTYDISLAQSTIDLKKVISVQYTNFQNNKFKKANSFQLITLNKTYYFATSSVEEGNELIWNFRIIKIFFQLQKQLIAHGYRNDIYPVLEWLNLHKKNYDHKIEEIKKKLMYRNVPEQLTGNYQKSLFFLNQCLVAILEWTKILIILLYFRTYRHRRERETAIVRKTYNSLTKGELSLKEFDFVTILEAHQDEWWLGELNGIVGWFSPENCHLILRDTKLKNSNNHEWLTTKFVPKLIEEFGIEHYGSLFSLIEGKKNKLKKYYCKLIEEKLLIYSNEDSIAHKYFLNVCDFNSITNANIKSNRKHSFELIGLLKSEIFCAQNEKEYQKWNELLQITMNCNGFTNLIQFNDIEEHKIKMNSILNFIENEIEIIKLIYENFEKEKIQAQKEKKENEIQEIKIENIKNKKRNKENLNTETNHYSFNPYSNLAQRLFYYKKKYNNLIRSRIYVLEILARLNFPNLRDKEVGYAIESNKQTLTKEELKFKKRQWFILRNEVDELFLQVETGNEIGLAPRSKIEIIDLKKIHEIFSIPKRTLKNEYLSDNQKNSDQNKELETQRIRMNLNNNSSMKSENAFNNQNTPTTKSSIQKNNLKNQFEKLNTNKQSKTPILDLHQLVELESKSGKSFPIFKKGFIKILINGKFIKKQIRIKSWFFGFYDNEKSIQPSEVIDFRRVISYYLDSDSKKTKCQFKLRIRGGLTETLRVNTQNEVLEWFQLFGICKLFQELSHPEKDNENFVKRNNQFNQLIDWIRNQLNEIHGRLNNTSKNNNKILLNFHKKNDQKKHLLKELKLQIALLNTWKKKILSRAARFNIKDDHDNKIRIYCLKDYIGDSKKNELNLKKNEWLILIQKPVGGILKAEKGNQTGNVNSDCVDIVMPIKAEEKIELIDEFEFEIESFLMKQTRHTFETQFSLNNENENQMNIEYKSKDYYLKILKNYIKKNNIKLNENLDFYSPIFFNTQILQENKIGQEKWRKKTLAICDWYLLIMKKNHAKEIIDIRKIISIEQSPITIGRHHYCFLIYLPNKEYRFVVNNSEICFKWMNSLKILKTFQNLISAFEMHSFNYFENRLYKILNWINEEIFSLQSQQNIAKKVKEITNQIEKKIIITQDTIHYLEKWRNYLISRYCRFKMLKDINFDNIDDENEYKKFSSIINDSEKRILCDNNLIHDGNISNDIDNENNNNNKNKQNNNNNNNNNNNIPINNKNENNGATFANNKDFYLFDKIIDNENCQIILNNNQKKVIPIHKIEIITPQLIDKNFEFKKLFDKINTNKKLTNNNEENNINNKNNNENNNDNKNIKKENEQGIEKQSNTNNYVGNENDDEDEDLLFYKSFILNNLPLNERIILTQNILDRFVYKPNSLLNFPINYSNKIFQSQNSNVNKLKLIERWGILKGWILMIKENSKSENIMQVFDLRTILRIKKNISNTESCFIIIFKSNKEIKFYTEKPNELFPWTTNISAIINFLYFLNPIKENENISMRIIRIKAIYNWIRNEIIELEKEKETNEKLLQLTQSFEKIYRESNLQNSIFLATQQLTVLYLWRHRVLLKIAQIQYQTEIKRYKNLAFIHTNNNEFNQIKEINNKKLLNYNQNDWVGINDLNNRETLSNQNYYYCEKLIYNNSNEKELKKESGMGMGTGMRMGVEMEIEKEQEKIEGLICTNNLYLFDKEEFNEKIEFDFTKIGKRETFFKFGKNSIIKNQNQNQIPVFNSGYLMFYKTGLVSSKWNKWWIILDGFELKLFSNTNDREPKKTINISKIKSIEFINQDLELSENNENNDKETNKNTNGKNENVKNINDQSIHNTESKIIKIHLENKFLQFICNEKLKELNWVESFTVLLNFKEIERPIKEIENYNLLKRQKTFEMIRQWIEKEIDNYNSRIKTLLSMKNIYSNDNDDDDRDGDDDSGGDDRDGDDDDDNDDFIIISNVNNNNDNDYDYDYDDDDDDNNEDQNYNNGSSNNNNSSIKKEINEIKLFINNLEEWRGKILSKLLRFRIQDPTNFWSMAFMMIDLHVKEELITLNKNEWVKIVPTNQVIASKTLLEKNGKQLWVNNDHFLRIAPSKAEIIPNHKSQNQNLVNKKNGLLLSFEIQEGIEELIFNFDYKFIKFLINNLPSSDYTSVSKSLIELFITRNKLQIFLIKTIEWQCERIKNENTLFRTDSIESKSIAWYFRANGLGYLSQMLNNTIEEIINCNKSFEIMKSKLKENECLIENQKLLTHYVFEIFNQILNSILQVPLPIRNIIYHLARITNKKFPDSKYLIIAGFFFLRFLTPAVVVPESINPKFVNISTNSRRALILISKVIQTIANRGNFKEINWNFANCIETHFSEKLKKFMDLLVKPVYIVNLLNNKEQKLVVLYEKEIENLFFGYLLKDEKKVIRKFNKSELDLNSSILENPLKEINFENIDKENALKKIYFPISSQAIKNKFLTQMKNETQLMELYHKVIIQNNF</sequence>
<dbReference type="Proteomes" id="UP001150062">
    <property type="component" value="Unassembled WGS sequence"/>
</dbReference>
<organism evidence="9 10">
    <name type="scientific">Anaeramoeba flamelloides</name>
    <dbReference type="NCBI Taxonomy" id="1746091"/>
    <lineage>
        <taxon>Eukaryota</taxon>
        <taxon>Metamonada</taxon>
        <taxon>Anaeramoebidae</taxon>
        <taxon>Anaeramoeba</taxon>
    </lineage>
</organism>
<feature type="region of interest" description="Disordered" evidence="5">
    <location>
        <begin position="742"/>
        <end position="763"/>
    </location>
</feature>
<feature type="region of interest" description="Disordered" evidence="5">
    <location>
        <begin position="1945"/>
        <end position="1966"/>
    </location>
</feature>
<feature type="domain" description="PH" evidence="7">
    <location>
        <begin position="416"/>
        <end position="513"/>
    </location>
</feature>
<dbReference type="InterPro" id="IPR001936">
    <property type="entry name" value="RasGAP_dom"/>
</dbReference>
<name>A0ABQ8XZY6_9EUKA</name>
<dbReference type="Pfam" id="PF00169">
    <property type="entry name" value="PH"/>
    <property type="match status" value="1"/>
</dbReference>
<evidence type="ECO:0000313" key="10">
    <source>
        <dbReference type="Proteomes" id="UP001150062"/>
    </source>
</evidence>
<keyword evidence="10" id="KW-1185">Reference proteome</keyword>
<feature type="compositionally biased region" description="Acidic residues" evidence="5">
    <location>
        <begin position="2066"/>
        <end position="2093"/>
    </location>
</feature>
<feature type="domain" description="PH" evidence="7">
    <location>
        <begin position="1135"/>
        <end position="1224"/>
    </location>
</feature>